<evidence type="ECO:0000256" key="1">
    <source>
        <dbReference type="ARBA" id="ARBA00011955"/>
    </source>
</evidence>
<reference evidence="14" key="1">
    <citation type="submission" date="2017-07" db="EMBL/GenBank/DDBJ databases">
        <authorList>
            <person name="Varghese N."/>
            <person name="Submissions S."/>
        </authorList>
    </citation>
    <scope>NUCLEOTIDE SEQUENCE [LARGE SCALE GENOMIC DNA]</scope>
    <source>
        <strain evidence="14">NLAE-zl-C134</strain>
    </source>
</reference>
<keyword evidence="7 10" id="KW-0460">Magnesium</keyword>
<dbReference type="GO" id="GO:0046872">
    <property type="term" value="F:metal ion binding"/>
    <property type="evidence" value="ECO:0007669"/>
    <property type="project" value="UniProtKB-UniRule"/>
</dbReference>
<proteinExistence type="inferred from homology"/>
<dbReference type="OrthoDB" id="9778595at2"/>
<dbReference type="EC" id="2.7.1.180" evidence="1 10"/>
<dbReference type="Gene3D" id="3.10.520.10">
    <property type="entry name" value="ApbE-like domains"/>
    <property type="match status" value="1"/>
</dbReference>
<organism evidence="13 14">
    <name type="scientific">Faecalicatena contorta</name>
    <dbReference type="NCBI Taxonomy" id="39482"/>
    <lineage>
        <taxon>Bacteria</taxon>
        <taxon>Bacillati</taxon>
        <taxon>Bacillota</taxon>
        <taxon>Clostridia</taxon>
        <taxon>Lachnospirales</taxon>
        <taxon>Lachnospiraceae</taxon>
        <taxon>Faecalicatena</taxon>
    </lineage>
</organism>
<keyword evidence="13" id="KW-0449">Lipoprotein</keyword>
<evidence type="ECO:0000256" key="3">
    <source>
        <dbReference type="ARBA" id="ARBA00022630"/>
    </source>
</evidence>
<accession>A0A316A6E2</accession>
<dbReference type="Proteomes" id="UP000254051">
    <property type="component" value="Unassembled WGS sequence"/>
</dbReference>
<dbReference type="InterPro" id="IPR003374">
    <property type="entry name" value="ApbE-like_sf"/>
</dbReference>
<dbReference type="PANTHER" id="PTHR30040">
    <property type="entry name" value="THIAMINE BIOSYNTHESIS LIPOPROTEIN APBE"/>
    <property type="match status" value="1"/>
</dbReference>
<feature type="binding site" evidence="11">
    <location>
        <position position="306"/>
    </location>
    <ligand>
        <name>Mg(2+)</name>
        <dbReference type="ChEBI" id="CHEBI:18420"/>
    </ligand>
</feature>
<keyword evidence="6 10" id="KW-0274">FAD</keyword>
<keyword evidence="3 10" id="KW-0285">Flavoprotein</keyword>
<evidence type="ECO:0000256" key="6">
    <source>
        <dbReference type="ARBA" id="ARBA00022827"/>
    </source>
</evidence>
<sequence>MKMGRKTTAFLLGVLIVLMLPACSATTEKRYEASFLELFDTASVIVGYAKSEDEFAKYSQKVYDELEVYNKLFDIYNDYDGINNIKTINDNAGIKAVKVDKKIIDLLSFSREMYEETDGKVNIAFGAVLSLWHDHRTAGLDDPEKATLPAYEELEARNQHIDIEHMVIDEEASTVYLQDPEMSLDVGAIAKGYAVEKVAQFIQKEGLKDGMVSVGGNVKTFGNKYDEKGKKVPWTVGIQNPDLSSDQKSLYNLGLSGYSLVTSGVYERYYTVDGKQYHHIIDPETLMPAEYFLSVSIICEDSGMADALSTAVFNIPYEEGSKMVEGLDGVETLWVFSDHTMKYSSGFEKWCNYDKEK</sequence>
<gene>
    <name evidence="13" type="ORF">SAMN05216529_101549</name>
</gene>
<dbReference type="SUPFAM" id="SSF143631">
    <property type="entry name" value="ApbE-like"/>
    <property type="match status" value="1"/>
</dbReference>
<dbReference type="InterPro" id="IPR024932">
    <property type="entry name" value="ApbE"/>
</dbReference>
<evidence type="ECO:0000256" key="8">
    <source>
        <dbReference type="ARBA" id="ARBA00031306"/>
    </source>
</evidence>
<evidence type="ECO:0000256" key="7">
    <source>
        <dbReference type="ARBA" id="ARBA00022842"/>
    </source>
</evidence>
<keyword evidence="5 10" id="KW-0479">Metal-binding</keyword>
<dbReference type="AlphaFoldDB" id="A0A316A6E2"/>
<comment type="similarity">
    <text evidence="10">Belongs to the ApbE family.</text>
</comment>
<evidence type="ECO:0000256" key="12">
    <source>
        <dbReference type="SAM" id="SignalP"/>
    </source>
</evidence>
<evidence type="ECO:0000256" key="10">
    <source>
        <dbReference type="PIRNR" id="PIRNR006268"/>
    </source>
</evidence>
<evidence type="ECO:0000313" key="13">
    <source>
        <dbReference type="EMBL" id="SUQ12652.1"/>
    </source>
</evidence>
<evidence type="ECO:0000256" key="9">
    <source>
        <dbReference type="ARBA" id="ARBA00048540"/>
    </source>
</evidence>
<feature type="chain" id="PRO_5043163576" description="FAD:protein FMN transferase" evidence="12">
    <location>
        <begin position="25"/>
        <end position="357"/>
    </location>
</feature>
<dbReference type="PANTHER" id="PTHR30040:SF2">
    <property type="entry name" value="FAD:PROTEIN FMN TRANSFERASE"/>
    <property type="match status" value="1"/>
</dbReference>
<comment type="catalytic activity">
    <reaction evidence="9 10">
        <text>L-threonyl-[protein] + FAD = FMN-L-threonyl-[protein] + AMP + H(+)</text>
        <dbReference type="Rhea" id="RHEA:36847"/>
        <dbReference type="Rhea" id="RHEA-COMP:11060"/>
        <dbReference type="Rhea" id="RHEA-COMP:11061"/>
        <dbReference type="ChEBI" id="CHEBI:15378"/>
        <dbReference type="ChEBI" id="CHEBI:30013"/>
        <dbReference type="ChEBI" id="CHEBI:57692"/>
        <dbReference type="ChEBI" id="CHEBI:74257"/>
        <dbReference type="ChEBI" id="CHEBI:456215"/>
        <dbReference type="EC" id="2.7.1.180"/>
    </reaction>
</comment>
<evidence type="ECO:0000313" key="14">
    <source>
        <dbReference type="Proteomes" id="UP000254051"/>
    </source>
</evidence>
<protein>
    <recommendedName>
        <fullName evidence="2 10">FAD:protein FMN transferase</fullName>
        <ecNumber evidence="1 10">2.7.1.180</ecNumber>
    </recommendedName>
    <alternativeName>
        <fullName evidence="8 10">Flavin transferase</fullName>
    </alternativeName>
</protein>
<evidence type="ECO:0000256" key="5">
    <source>
        <dbReference type="ARBA" id="ARBA00022723"/>
    </source>
</evidence>
<keyword evidence="12" id="KW-0732">Signal</keyword>
<dbReference type="Pfam" id="PF02424">
    <property type="entry name" value="ApbE"/>
    <property type="match status" value="1"/>
</dbReference>
<keyword evidence="14" id="KW-1185">Reference proteome</keyword>
<dbReference type="GO" id="GO:0016740">
    <property type="term" value="F:transferase activity"/>
    <property type="evidence" value="ECO:0007669"/>
    <property type="project" value="UniProtKB-UniRule"/>
</dbReference>
<feature type="binding site" evidence="11">
    <location>
        <position position="310"/>
    </location>
    <ligand>
        <name>Mg(2+)</name>
        <dbReference type="ChEBI" id="CHEBI:18420"/>
    </ligand>
</feature>
<comment type="cofactor">
    <cofactor evidence="11">
        <name>Mg(2+)</name>
        <dbReference type="ChEBI" id="CHEBI:18420"/>
    </cofactor>
    <cofactor evidence="11">
        <name>Mn(2+)</name>
        <dbReference type="ChEBI" id="CHEBI:29035"/>
    </cofactor>
    <text evidence="11">Magnesium. Can also use manganese.</text>
</comment>
<evidence type="ECO:0000256" key="2">
    <source>
        <dbReference type="ARBA" id="ARBA00016337"/>
    </source>
</evidence>
<name>A0A316A6E2_9FIRM</name>
<dbReference type="EMBL" id="UHJJ01000001">
    <property type="protein sequence ID" value="SUQ12652.1"/>
    <property type="molecule type" value="Genomic_DNA"/>
</dbReference>
<evidence type="ECO:0000256" key="4">
    <source>
        <dbReference type="ARBA" id="ARBA00022679"/>
    </source>
</evidence>
<dbReference type="PIRSF" id="PIRSF006268">
    <property type="entry name" value="ApbE"/>
    <property type="match status" value="1"/>
</dbReference>
<feature type="binding site" evidence="11">
    <location>
        <position position="188"/>
    </location>
    <ligand>
        <name>Mg(2+)</name>
        <dbReference type="ChEBI" id="CHEBI:18420"/>
    </ligand>
</feature>
<evidence type="ECO:0000256" key="11">
    <source>
        <dbReference type="PIRSR" id="PIRSR006268-2"/>
    </source>
</evidence>
<keyword evidence="4 10" id="KW-0808">Transferase</keyword>
<feature type="signal peptide" evidence="12">
    <location>
        <begin position="1"/>
        <end position="24"/>
    </location>
</feature>